<dbReference type="OrthoDB" id="453801at2759"/>
<gene>
    <name evidence="3" type="ORF">AK812_SmicGene7126</name>
</gene>
<feature type="region of interest" description="Disordered" evidence="1">
    <location>
        <begin position="234"/>
        <end position="300"/>
    </location>
</feature>
<dbReference type="EMBL" id="LSRX01000100">
    <property type="protein sequence ID" value="OLQ09256.1"/>
    <property type="molecule type" value="Genomic_DNA"/>
</dbReference>
<reference evidence="3 4" key="1">
    <citation type="submission" date="2016-02" db="EMBL/GenBank/DDBJ databases">
        <title>Genome analysis of coral dinoflagellate symbionts highlights evolutionary adaptations to a symbiotic lifestyle.</title>
        <authorList>
            <person name="Aranda M."/>
            <person name="Li Y."/>
            <person name="Liew Y.J."/>
            <person name="Baumgarten S."/>
            <person name="Simakov O."/>
            <person name="Wilson M."/>
            <person name="Piel J."/>
            <person name="Ashoor H."/>
            <person name="Bougouffa S."/>
            <person name="Bajic V.B."/>
            <person name="Ryu T."/>
            <person name="Ravasi T."/>
            <person name="Bayer T."/>
            <person name="Micklem G."/>
            <person name="Kim H."/>
            <person name="Bhak J."/>
            <person name="Lajeunesse T.C."/>
            <person name="Voolstra C.R."/>
        </authorList>
    </citation>
    <scope>NUCLEOTIDE SEQUENCE [LARGE SCALE GENOMIC DNA]</scope>
    <source>
        <strain evidence="3 4">CCMP2467</strain>
    </source>
</reference>
<dbReference type="InterPro" id="IPR012337">
    <property type="entry name" value="RNaseH-like_sf"/>
</dbReference>
<keyword evidence="4" id="KW-1185">Reference proteome</keyword>
<dbReference type="GO" id="GO:0004523">
    <property type="term" value="F:RNA-DNA hybrid ribonuclease activity"/>
    <property type="evidence" value="ECO:0007669"/>
    <property type="project" value="InterPro"/>
</dbReference>
<feature type="region of interest" description="Disordered" evidence="1">
    <location>
        <begin position="335"/>
        <end position="367"/>
    </location>
</feature>
<dbReference type="InterPro" id="IPR002156">
    <property type="entry name" value="RNaseH_domain"/>
</dbReference>
<organism evidence="3 4">
    <name type="scientific">Symbiodinium microadriaticum</name>
    <name type="common">Dinoflagellate</name>
    <name type="synonym">Zooxanthella microadriatica</name>
    <dbReference type="NCBI Taxonomy" id="2951"/>
    <lineage>
        <taxon>Eukaryota</taxon>
        <taxon>Sar</taxon>
        <taxon>Alveolata</taxon>
        <taxon>Dinophyceae</taxon>
        <taxon>Suessiales</taxon>
        <taxon>Symbiodiniaceae</taxon>
        <taxon>Symbiodinium</taxon>
    </lineage>
</organism>
<dbReference type="SUPFAM" id="SSF53098">
    <property type="entry name" value="Ribonuclease H-like"/>
    <property type="match status" value="1"/>
</dbReference>
<dbReference type="PROSITE" id="PS00028">
    <property type="entry name" value="ZINC_FINGER_C2H2_1"/>
    <property type="match status" value="1"/>
</dbReference>
<feature type="region of interest" description="Disordered" evidence="1">
    <location>
        <begin position="655"/>
        <end position="698"/>
    </location>
</feature>
<feature type="compositionally biased region" description="Gly residues" evidence="1">
    <location>
        <begin position="1"/>
        <end position="14"/>
    </location>
</feature>
<feature type="region of interest" description="Disordered" evidence="1">
    <location>
        <begin position="1178"/>
        <end position="1223"/>
    </location>
</feature>
<feature type="region of interest" description="Disordered" evidence="1">
    <location>
        <begin position="1572"/>
        <end position="1627"/>
    </location>
</feature>
<feature type="compositionally biased region" description="Acidic residues" evidence="1">
    <location>
        <begin position="656"/>
        <end position="675"/>
    </location>
</feature>
<dbReference type="Gene3D" id="3.30.420.10">
    <property type="entry name" value="Ribonuclease H-like superfamily/Ribonuclease H"/>
    <property type="match status" value="1"/>
</dbReference>
<feature type="compositionally biased region" description="Polar residues" evidence="1">
    <location>
        <begin position="15"/>
        <end position="34"/>
    </location>
</feature>
<evidence type="ECO:0000313" key="3">
    <source>
        <dbReference type="EMBL" id="OLQ09256.1"/>
    </source>
</evidence>
<dbReference type="GO" id="GO:0003676">
    <property type="term" value="F:nucleic acid binding"/>
    <property type="evidence" value="ECO:0007669"/>
    <property type="project" value="InterPro"/>
</dbReference>
<evidence type="ECO:0000259" key="2">
    <source>
        <dbReference type="PROSITE" id="PS50879"/>
    </source>
</evidence>
<name>A0A1Q9EP92_SYMMI</name>
<feature type="domain" description="RNase H type-1" evidence="2">
    <location>
        <begin position="1867"/>
        <end position="2017"/>
    </location>
</feature>
<proteinExistence type="predicted"/>
<accession>A0A1Q9EP92</accession>
<feature type="compositionally biased region" description="Basic and acidic residues" evidence="1">
    <location>
        <begin position="685"/>
        <end position="697"/>
    </location>
</feature>
<evidence type="ECO:0000313" key="4">
    <source>
        <dbReference type="Proteomes" id="UP000186817"/>
    </source>
</evidence>
<evidence type="ECO:0000256" key="1">
    <source>
        <dbReference type="SAM" id="MobiDB-lite"/>
    </source>
</evidence>
<comment type="caution">
    <text evidence="3">The sequence shown here is derived from an EMBL/GenBank/DDBJ whole genome shotgun (WGS) entry which is preliminary data.</text>
</comment>
<dbReference type="InterPro" id="IPR036397">
    <property type="entry name" value="RNaseH_sf"/>
</dbReference>
<feature type="region of interest" description="Disordered" evidence="1">
    <location>
        <begin position="1"/>
        <end position="38"/>
    </location>
</feature>
<protein>
    <recommendedName>
        <fullName evidence="2">RNase H type-1 domain-containing protein</fullName>
    </recommendedName>
</protein>
<sequence length="2969" mass="323170">MGGKRGWKSNGGGEQQQSRYGSSWQDYGRQQSGSKGKWQYWQGTWSPRRQANLEVRYDQVELREQPQADQQAIVGPTGYLSAMQKALTAAKKQDLRLRKIAEQKERRRKQWLQYEEDTKKSYAKQKQQYDIDQQKLDAEYAEAVEAGNLAASQCQAIALNRTTSAETGTDEALPIHEAWNALWSQVQEPAQGATFLQAAMEAVARSGLAAANIDPPRGGPVCHSLARPAPGLEQARGTANADFGTPPWAVFPTHAAEGHAPRDAPTPGHGGHSSGHPMEPPGAPGFPHGADQMEHPAPHMVGGSDFPPGFGPVPTAIPERYRQHVITDPYIASPAARPGATYEEGSRTPKRTPIKLQRPPPVDPAGGATLSDRLQQKRCALHPFGLRPPAGQEEAKIGECPQATGVGTGDLQGPEVHHLDVEDAEPPGEIPEMMDTWDFHVFFGRNQTPWLAGEFVTMYDGAVVTVATSVDAPVHCGSFEDLIANEAEWGPISRMPTDVTIRGSLVQHQGKSFFLPAEQTAQNGISQTVCACLDEDIHEVTTCDFPFHDLTFKGFVCDKIFCVFNLPWPGTDRLQGQRRDIFTLCDARAVGVLPSVLHTCHPVIHLPSLAARMRIHLPVAMRLDAVGGRRAFDEVFIDENAALVLFASHLSSASEEAPEEEVASSDIMQADDDEPPSPRSPAAPWDRRGDDVPEAWRRRPTIFTPEARRIAEASFDSVLADNEGYETGILGVALFAPHYQAEFIAIHCKPGEAVNEVIARTRQAAERIPVAHLECSAVVEPLPFEGYATVMVFSRVHDCNDHAAVLVDLSAAGGKRFAATLPTELSHSIEGGRQDKDYLFANSGTTLRIRMVDPNQICLEEGARDLHALHFPTVACFSAISSHFRYGVQANKALSQTLPLTGCKLLCEPTPSSAADRGNLAILRFLAPRLGRPWRYLMPYGAEEILDASPEVSSDEGEVTPVDKTIHFAIAKPGYSLERVSVTVTLPAVIDEVIDMVQAARQEAYLNFFPYLLNVRPQPCKGSGFLIACPIWKPDILYICIDTSNIDGRIFAAECPAYIGRQQLIALADLPDRVDFLVHVADDDTPIGDDTRIHTFAGLRVCFLSPDAQFLYQPALGTTLLDASWWSPRDTVPYPGDGDAYCLVGSRETVLCMQRSLSPLTFRQHIASCVGIDEGTGATEGVPRVDAASPAQPHDGPASPEQGDARNASGEEAPRGSGHADTTNAVADHAEAEVSTQYFIATFIIFGQNYAPELIEVRLPQGIEVTDALSLVAAARSLDDSALLPRLVVVDPQPYATHAILIAAPAWRPDGAMVLIDCYAFDGRTFTLQLPSYLTRSDILTASGIADIYEALVFVRGQPWPLPNGVRIDVVDGDLITVAPGMLRGGPLASLGAMLQSCEGWSTEIILPGVAGERAWIISQEDSFHLEVLPARREFVRSDVAERLGITVNELVLRPARPDIRDHAERGRVANNVLAAFCTENSRHHSTFQDTVCFVDARAVMLRVEAHVCQGGTFDVATLRSRHQARCPQFFQVMLWLADVLIPHSSDTIRVQNGTVITVKYWPALQDNLPGFDNADDSDDISGHAGRHAGNRDQQPDAPGRNSDPSVSGTGYRHDAGTGSHVGSTGESALSLHTNIKNQIQPICADGWDLANPSNHLPVPLARSAGAAQARSRSPRIKRCHRWFFLYIFGSCQHGVTGMWFQPMSSGGPVSSNALKYEPSRHPQLGGRPIPTPCRAPIVRPVPSCHHNQATPPVGDSSTPMRTHTVLLPGHPAPPVPRPRGKEDMIRHWPAGLSLPESRPDVEDVLGADFDKPLSFGDTPLGFTPRQLHLLFRPAFRTISLAQGIKTFPAKAAKALAEFTAVDAQCFPAGKVCYTDGSFIPADGTETAKCGWACIFVDRQARTVDMISGSIPQWCEGEDTVLSAFRAECWALVVALWIGTAVWQGQAFTVLSDCQAALAIAEGKVAIHTDGVAHILGHVAGCCREVASVEPNLEYAPGHQGILGNEIADVAAKAAAIGFPAGGILWKADEAPFWWRQHGVLWSWAGIVCKWAKGDDALPSPMGHALDEGRHTGGLHSDDLVRPFMPAGEHISTDVYQGRLRLRIASYNALSLAADKKSARDEGLAFQPAKPALLANQLDNAGIDFAAVQEARTEEGTERLSDQTMFCFLFRGNKVTPVTPQKTRLRGGESTLVRLRPQIQQHYEKHASDMQLGGRRGSSVVFGSHAMRSFLRWRAGEGLSTAVLFADVSSAYYSTIRSLAADFPSVGSVVRGDVDDHQFGTELSIAHQLQQPSALSADGASMWLQAVTASLNGGTWMCLKGDGTPLATNKGTRPGSAWADLTFAVVIKRVLALRNACRPVDRRFCRLVQVPWDQCRDWSPKGDPTVSIPLDDLVWADDLASCYDVPCAAEAAKGIGSEAGILADAFNSHDLELSFGPRKTAAILSLRGAGARAANRAIFGGRPEVTVLREHAGVVRLPIVDSYRHLGVMQAREGAIRAEIQQRKAAAWVTFREGRTRLFRCRRVSLSRRGILLNSLVMSKLLFGAGAWPPLREVERRTFAGAVFALYRATLGLRVQDDQHVSMATICSLLGLLDYESLLRIEQLRYLKQLVGYAPDAVWALIRQDCPYMELIRGALSWLFVRIRATSNLPDPLAEWQIWCDLIKTRPAIFKGLILRAKGLETCRTTCYAALQALYRTMRAHGEGRSPSPETGSPVAFTEACIPCRKAFVSRAAWACHSSKLHGYRIAASVLAGSHGGKVCLACGKCFSRAARLRRHLLHSADCRKGWGSFQVTPGDTVPNLHDCAPPLTLEGILEACHADIDPAAYNKGLLEALLDLSRPTVDSVWAVVVDFVEPLEILRRTVRLWSTRTDERYAEIAEDVCLMLDPELLCDSFCKPKNSEPVAECFPELPGSIHGTFPFVLSGAVVVMDLEAAPCPAFCYPFIGGVATGFKTNFGVFRARPTVPQPAE</sequence>
<dbReference type="InterPro" id="IPR013087">
    <property type="entry name" value="Znf_C2H2_type"/>
</dbReference>
<dbReference type="Proteomes" id="UP000186817">
    <property type="component" value="Unassembled WGS sequence"/>
</dbReference>
<dbReference type="PROSITE" id="PS50879">
    <property type="entry name" value="RNASE_H_1"/>
    <property type="match status" value="1"/>
</dbReference>